<dbReference type="Proteomes" id="UP000700732">
    <property type="component" value="Unassembled WGS sequence"/>
</dbReference>
<dbReference type="InterPro" id="IPR013830">
    <property type="entry name" value="SGNH_hydro"/>
</dbReference>
<dbReference type="EMBL" id="VFIA01000044">
    <property type="protein sequence ID" value="MBC3794378.1"/>
    <property type="molecule type" value="Genomic_DNA"/>
</dbReference>
<keyword evidence="3" id="KW-1185">Reference proteome</keyword>
<proteinExistence type="predicted"/>
<sequence>MLWYEDDIHQLETKLKTLNASPNGILADQPNLGRPTLGKVVFYGSSSIRLWTTLETDFPAVNSLNLGFGGSTLAACAWFFERIVVPTAPKSVIFYAGDNDLGDGRHPEEVCLFFNTFTQKMQQHLPGVPLSFLSIKISPARWEIAPKIRQTNELIAHEISRLPGYQVIDVTNPLLDATGRPRQEFFENDGLHLRPAGYGVWKQTLQQHPAIF</sequence>
<name>A0ABR6WCZ6_9BACT</name>
<gene>
    <name evidence="2" type="ORF">FH603_4906</name>
</gene>
<evidence type="ECO:0000313" key="3">
    <source>
        <dbReference type="Proteomes" id="UP000700732"/>
    </source>
</evidence>
<dbReference type="SUPFAM" id="SSF52266">
    <property type="entry name" value="SGNH hydrolase"/>
    <property type="match status" value="1"/>
</dbReference>
<dbReference type="Gene3D" id="3.40.50.1110">
    <property type="entry name" value="SGNH hydrolase"/>
    <property type="match status" value="1"/>
</dbReference>
<dbReference type="Pfam" id="PF13472">
    <property type="entry name" value="Lipase_GDSL_2"/>
    <property type="match status" value="1"/>
</dbReference>
<protein>
    <submittedName>
        <fullName evidence="2">Lysophospholipase L1-like esterase</fullName>
    </submittedName>
</protein>
<evidence type="ECO:0000259" key="1">
    <source>
        <dbReference type="Pfam" id="PF13472"/>
    </source>
</evidence>
<dbReference type="InterPro" id="IPR036514">
    <property type="entry name" value="SGNH_hydro_sf"/>
</dbReference>
<dbReference type="RefSeq" id="WP_186740844.1">
    <property type="nucleotide sequence ID" value="NZ_VFIA01000044.1"/>
</dbReference>
<comment type="caution">
    <text evidence="2">The sequence shown here is derived from an EMBL/GenBank/DDBJ whole genome shotgun (WGS) entry which is preliminary data.</text>
</comment>
<accession>A0ABR6WCZ6</accession>
<organism evidence="2 3">
    <name type="scientific">Spirosoma utsteinense</name>
    <dbReference type="NCBI Taxonomy" id="2585773"/>
    <lineage>
        <taxon>Bacteria</taxon>
        <taxon>Pseudomonadati</taxon>
        <taxon>Bacteroidota</taxon>
        <taxon>Cytophagia</taxon>
        <taxon>Cytophagales</taxon>
        <taxon>Cytophagaceae</taxon>
        <taxon>Spirosoma</taxon>
    </lineage>
</organism>
<feature type="domain" description="SGNH hydrolase-type esterase" evidence="1">
    <location>
        <begin position="54"/>
        <end position="198"/>
    </location>
</feature>
<reference evidence="2 3" key="1">
    <citation type="submission" date="2019-06" db="EMBL/GenBank/DDBJ databases">
        <title>Spirosoma utsteinense sp. nov. isolated from Antarctic ice-free soils.</title>
        <authorList>
            <person name="Tahon G."/>
        </authorList>
    </citation>
    <scope>NUCLEOTIDE SEQUENCE [LARGE SCALE GENOMIC DNA]</scope>
    <source>
        <strain evidence="2 3">LMG 31447</strain>
    </source>
</reference>
<evidence type="ECO:0000313" key="2">
    <source>
        <dbReference type="EMBL" id="MBC3794378.1"/>
    </source>
</evidence>